<dbReference type="SUPFAM" id="SSF53850">
    <property type="entry name" value="Periplasmic binding protein-like II"/>
    <property type="match status" value="1"/>
</dbReference>
<evidence type="ECO:0000313" key="1">
    <source>
        <dbReference type="EMBL" id="GBP36271.1"/>
    </source>
</evidence>
<name>A0A4C1VBN8_EUMVA</name>
<organism evidence="1 2">
    <name type="scientific">Eumeta variegata</name>
    <name type="common">Bagworm moth</name>
    <name type="synonym">Eumeta japonica</name>
    <dbReference type="NCBI Taxonomy" id="151549"/>
    <lineage>
        <taxon>Eukaryota</taxon>
        <taxon>Metazoa</taxon>
        <taxon>Ecdysozoa</taxon>
        <taxon>Arthropoda</taxon>
        <taxon>Hexapoda</taxon>
        <taxon>Insecta</taxon>
        <taxon>Pterygota</taxon>
        <taxon>Neoptera</taxon>
        <taxon>Endopterygota</taxon>
        <taxon>Lepidoptera</taxon>
        <taxon>Glossata</taxon>
        <taxon>Ditrysia</taxon>
        <taxon>Tineoidea</taxon>
        <taxon>Psychidae</taxon>
        <taxon>Oiketicinae</taxon>
        <taxon>Eumeta</taxon>
    </lineage>
</organism>
<proteinExistence type="predicted"/>
<dbReference type="OrthoDB" id="8170333at2759"/>
<dbReference type="AlphaFoldDB" id="A0A4C1VBN8"/>
<dbReference type="Proteomes" id="UP000299102">
    <property type="component" value="Unassembled WGS sequence"/>
</dbReference>
<comment type="caution">
    <text evidence="1">The sequence shown here is derived from an EMBL/GenBank/DDBJ whole genome shotgun (WGS) entry which is preliminary data.</text>
</comment>
<dbReference type="Gene3D" id="3.40.190.10">
    <property type="entry name" value="Periplasmic binding protein-like II"/>
    <property type="match status" value="1"/>
</dbReference>
<gene>
    <name evidence="1" type="ORF">EVAR_85519_1</name>
</gene>
<reference evidence="1 2" key="1">
    <citation type="journal article" date="2019" name="Commun. Biol.">
        <title>The bagworm genome reveals a unique fibroin gene that provides high tensile strength.</title>
        <authorList>
            <person name="Kono N."/>
            <person name="Nakamura H."/>
            <person name="Ohtoshi R."/>
            <person name="Tomita M."/>
            <person name="Numata K."/>
            <person name="Arakawa K."/>
        </authorList>
    </citation>
    <scope>NUCLEOTIDE SEQUENCE [LARGE SCALE GENOMIC DNA]</scope>
</reference>
<dbReference type="EMBL" id="BGZK01000316">
    <property type="protein sequence ID" value="GBP36271.1"/>
    <property type="molecule type" value="Genomic_DNA"/>
</dbReference>
<keyword evidence="2" id="KW-1185">Reference proteome</keyword>
<protein>
    <submittedName>
        <fullName evidence="1">Uncharacterized protein</fullName>
    </submittedName>
</protein>
<sequence length="220" mass="24141">MSVFANGPHHEENALRVKRGSKNMKLFLERGTTLKEGENHLPLLGPGRGRLSYSVDEHHEGGYSVYGREPCACVVEGRGAYRRAARLCPVLDRERSGIECVIGTDRLDCLRRMNKRTVDFGVFSPEDLLAARWAELDVLVTNELRSRHISKSRVFSAPTARDAQTGAKVSNHALGACGRHELMFSALFFVLNNTIGILVGGDEFGDASGRESAPAAPARH</sequence>
<accession>A0A4C1VBN8</accession>
<dbReference type="STRING" id="151549.A0A4C1VBN8"/>
<evidence type="ECO:0000313" key="2">
    <source>
        <dbReference type="Proteomes" id="UP000299102"/>
    </source>
</evidence>